<accession>A0A1I1GUF7</accession>
<proteinExistence type="predicted"/>
<dbReference type="STRING" id="119641.SAMN05421842_10163"/>
<name>A0A1I1GUF7_9CLOT</name>
<sequence length="109" mass="12656">MEIGDLLKQSLKDLTLPSYYLKRPNDTKECIVYTYIETPSMYGDNKELASKYTILLNVYTVQSKIEKTKKNVKDVILNSGFKKKIILQPVQEKNEIYNIAMQFTIALKN</sequence>
<evidence type="ECO:0000313" key="2">
    <source>
        <dbReference type="Proteomes" id="UP000199263"/>
    </source>
</evidence>
<evidence type="ECO:0008006" key="3">
    <source>
        <dbReference type="Google" id="ProtNLM"/>
    </source>
</evidence>
<keyword evidence="2" id="KW-1185">Reference proteome</keyword>
<dbReference type="AlphaFoldDB" id="A0A1I1GUF7"/>
<reference evidence="1 2" key="1">
    <citation type="submission" date="2016-10" db="EMBL/GenBank/DDBJ databases">
        <authorList>
            <person name="de Groot N.N."/>
        </authorList>
    </citation>
    <scope>NUCLEOTIDE SEQUENCE [LARGE SCALE GENOMIC DNA]</scope>
    <source>
        <strain evidence="1 2">DSM 12992</strain>
    </source>
</reference>
<dbReference type="OrthoDB" id="9998782at2"/>
<gene>
    <name evidence="1" type="ORF">SAMN05421842_10163</name>
</gene>
<dbReference type="Proteomes" id="UP000199263">
    <property type="component" value="Unassembled WGS sequence"/>
</dbReference>
<organism evidence="1 2">
    <name type="scientific">Clostridium uliginosum</name>
    <dbReference type="NCBI Taxonomy" id="119641"/>
    <lineage>
        <taxon>Bacteria</taxon>
        <taxon>Bacillati</taxon>
        <taxon>Bacillota</taxon>
        <taxon>Clostridia</taxon>
        <taxon>Eubacteriales</taxon>
        <taxon>Clostridiaceae</taxon>
        <taxon>Clostridium</taxon>
    </lineage>
</organism>
<protein>
    <recommendedName>
        <fullName evidence="3">Phage protein</fullName>
    </recommendedName>
</protein>
<dbReference type="EMBL" id="FOMG01000001">
    <property type="protein sequence ID" value="SFC15115.1"/>
    <property type="molecule type" value="Genomic_DNA"/>
</dbReference>
<dbReference type="RefSeq" id="WP_090087456.1">
    <property type="nucleotide sequence ID" value="NZ_FOMG01000001.1"/>
</dbReference>
<evidence type="ECO:0000313" key="1">
    <source>
        <dbReference type="EMBL" id="SFC15115.1"/>
    </source>
</evidence>